<proteinExistence type="predicted"/>
<organism evidence="3">
    <name type="scientific">marine sediment metagenome</name>
    <dbReference type="NCBI Taxonomy" id="412755"/>
    <lineage>
        <taxon>unclassified sequences</taxon>
        <taxon>metagenomes</taxon>
        <taxon>ecological metagenomes</taxon>
    </lineage>
</organism>
<keyword evidence="1" id="KW-1133">Transmembrane helix</keyword>
<feature type="transmembrane region" description="Helical" evidence="1">
    <location>
        <begin position="145"/>
        <end position="168"/>
    </location>
</feature>
<dbReference type="InterPro" id="IPR032816">
    <property type="entry name" value="VTT_dom"/>
</dbReference>
<dbReference type="Pfam" id="PF09335">
    <property type="entry name" value="VTT_dom"/>
    <property type="match status" value="1"/>
</dbReference>
<accession>X1MKE7</accession>
<comment type="caution">
    <text evidence="3">The sequence shown here is derived from an EMBL/GenBank/DDBJ whole genome shotgun (WGS) entry which is preliminary data.</text>
</comment>
<keyword evidence="1" id="KW-0472">Membrane</keyword>
<gene>
    <name evidence="3" type="ORF">S06H3_17389</name>
</gene>
<feature type="domain" description="VTT" evidence="2">
    <location>
        <begin position="87"/>
        <end position="195"/>
    </location>
</feature>
<sequence>SQEVKKRWPKREILLGALAIVVTIALCVVALCYKDDLMSMTHMAGYSLIGVLILTFIAGSIVSVTLIPVPYFLLVFTLPGVLAPQWGILAPIWVGMVSALGASLAQLLTFMIGYGGRNLSRRAIPKITNRFYTRAIDWAQRHGSWAVFLMSAIFNPIHVPMTIAIAALRYPPQKFFLYSWLGNAVKGLFIAFCGYFGLTSLFHFMGV</sequence>
<dbReference type="AlphaFoldDB" id="X1MKE7"/>
<feature type="non-terminal residue" evidence="3">
    <location>
        <position position="1"/>
    </location>
</feature>
<dbReference type="EMBL" id="BARV01008685">
    <property type="protein sequence ID" value="GAI06849.1"/>
    <property type="molecule type" value="Genomic_DNA"/>
</dbReference>
<evidence type="ECO:0000256" key="1">
    <source>
        <dbReference type="SAM" id="Phobius"/>
    </source>
</evidence>
<feature type="transmembrane region" description="Helical" evidence="1">
    <location>
        <begin position="92"/>
        <end position="114"/>
    </location>
</feature>
<name>X1MKE7_9ZZZZ</name>
<evidence type="ECO:0000259" key="2">
    <source>
        <dbReference type="Pfam" id="PF09335"/>
    </source>
</evidence>
<evidence type="ECO:0000313" key="3">
    <source>
        <dbReference type="EMBL" id="GAI06849.1"/>
    </source>
</evidence>
<protein>
    <recommendedName>
        <fullName evidence="2">VTT domain-containing protein</fullName>
    </recommendedName>
</protein>
<feature type="transmembrane region" description="Helical" evidence="1">
    <location>
        <begin position="13"/>
        <end position="33"/>
    </location>
</feature>
<reference evidence="3" key="1">
    <citation type="journal article" date="2014" name="Front. Microbiol.">
        <title>High frequency of phylogenetically diverse reductive dehalogenase-homologous genes in deep subseafloor sedimentary metagenomes.</title>
        <authorList>
            <person name="Kawai M."/>
            <person name="Futagami T."/>
            <person name="Toyoda A."/>
            <person name="Takaki Y."/>
            <person name="Nishi S."/>
            <person name="Hori S."/>
            <person name="Arai W."/>
            <person name="Tsubouchi T."/>
            <person name="Morono Y."/>
            <person name="Uchiyama I."/>
            <person name="Ito T."/>
            <person name="Fujiyama A."/>
            <person name="Inagaki F."/>
            <person name="Takami H."/>
        </authorList>
    </citation>
    <scope>NUCLEOTIDE SEQUENCE</scope>
    <source>
        <strain evidence="3">Expedition CK06-06</strain>
    </source>
</reference>
<keyword evidence="1" id="KW-0812">Transmembrane</keyword>
<feature type="transmembrane region" description="Helical" evidence="1">
    <location>
        <begin position="45"/>
        <end position="72"/>
    </location>
</feature>